<keyword evidence="8 13" id="KW-0560">Oxidoreductase</keyword>
<dbReference type="InterPro" id="IPR015876">
    <property type="entry name" value="Acyl-CoA_DS"/>
</dbReference>
<dbReference type="PANTHER" id="PTHR11351">
    <property type="entry name" value="ACYL-COA DESATURASE"/>
    <property type="match status" value="1"/>
</dbReference>
<evidence type="ECO:0000313" key="17">
    <source>
        <dbReference type="Proteomes" id="UP000728032"/>
    </source>
</evidence>
<evidence type="ECO:0000256" key="11">
    <source>
        <dbReference type="ARBA" id="ARBA00023136"/>
    </source>
</evidence>
<feature type="transmembrane region" description="Helical" evidence="14">
    <location>
        <begin position="52"/>
        <end position="73"/>
    </location>
</feature>
<accession>A0A7R9QMY8</accession>
<evidence type="ECO:0000256" key="1">
    <source>
        <dbReference type="ARBA" id="ARBA00004141"/>
    </source>
</evidence>
<dbReference type="GO" id="GO:0005506">
    <property type="term" value="F:iron ion binding"/>
    <property type="evidence" value="ECO:0007669"/>
    <property type="project" value="TreeGrafter"/>
</dbReference>
<evidence type="ECO:0000256" key="4">
    <source>
        <dbReference type="ARBA" id="ARBA00022692"/>
    </source>
</evidence>
<keyword evidence="7 14" id="KW-1133">Transmembrane helix</keyword>
<comment type="subcellular location">
    <subcellularLocation>
        <location evidence="1">Membrane</location>
        <topology evidence="1">Multi-pass membrane protein</topology>
    </subcellularLocation>
</comment>
<organism evidence="16">
    <name type="scientific">Oppiella nova</name>
    <dbReference type="NCBI Taxonomy" id="334625"/>
    <lineage>
        <taxon>Eukaryota</taxon>
        <taxon>Metazoa</taxon>
        <taxon>Ecdysozoa</taxon>
        <taxon>Arthropoda</taxon>
        <taxon>Chelicerata</taxon>
        <taxon>Arachnida</taxon>
        <taxon>Acari</taxon>
        <taxon>Acariformes</taxon>
        <taxon>Sarcoptiformes</taxon>
        <taxon>Oribatida</taxon>
        <taxon>Brachypylina</taxon>
        <taxon>Oppioidea</taxon>
        <taxon>Oppiidae</taxon>
        <taxon>Oppiella</taxon>
    </lineage>
</organism>
<sequence length="377" mass="44416">MCQIVEKKIVKDSTHIHSNNSVIMSDENDNQTDVHYNNGDNNDNKSEYSVQIVWTNVFIMGSLHTAALLGYYHLVIGTAKGYTSVYFFLVGILSSFGILAGAHRLWSHRSYKAKWQLRLLLAVLQTLALQNDIYDWSRDHRVHHRYSETDADPHNAKRGFFFAHMGWLLCKKHPEVIRKGKLVDMSDIWADPIVRFQKKYYYPLIAIIWLLIPVSIPVYYFGESWYISILLNCYRYIVSLQNTWLVNSLAHMRGYKPYDKHINPRENHTVAYLSLGEGYHNYHHTFPWDYSASEYGWKDNFNPATAFIDFFAWIGWAYDRKVPPKTIIDARINRTGNMADKYHQMTRFYTLIDFVSGLVFITWPLWLSFLLNYIFFQ</sequence>
<keyword evidence="11 14" id="KW-0472">Membrane</keyword>
<keyword evidence="9" id="KW-0408">Iron</keyword>
<feature type="transmembrane region" description="Helical" evidence="14">
    <location>
        <begin position="348"/>
        <end position="375"/>
    </location>
</feature>
<evidence type="ECO:0000256" key="8">
    <source>
        <dbReference type="ARBA" id="ARBA00023002"/>
    </source>
</evidence>
<dbReference type="PANTHER" id="PTHR11351:SF31">
    <property type="entry name" value="DESATURASE 1, ISOFORM A-RELATED"/>
    <property type="match status" value="1"/>
</dbReference>
<evidence type="ECO:0000256" key="10">
    <source>
        <dbReference type="ARBA" id="ARBA00023098"/>
    </source>
</evidence>
<dbReference type="CDD" id="cd03505">
    <property type="entry name" value="Delta9-FADS-like"/>
    <property type="match status" value="1"/>
</dbReference>
<dbReference type="InterPro" id="IPR001522">
    <property type="entry name" value="FADS-1_CS"/>
</dbReference>
<dbReference type="Proteomes" id="UP000728032">
    <property type="component" value="Unassembled WGS sequence"/>
</dbReference>
<comment type="cofactor">
    <cofactor evidence="13">
        <name>Fe(2+)</name>
        <dbReference type="ChEBI" id="CHEBI:29033"/>
    </cofactor>
</comment>
<evidence type="ECO:0000256" key="3">
    <source>
        <dbReference type="ARBA" id="ARBA00022516"/>
    </source>
</evidence>
<dbReference type="PROSITE" id="PS00476">
    <property type="entry name" value="FATTY_ACID_DESATUR_1"/>
    <property type="match status" value="1"/>
</dbReference>
<evidence type="ECO:0000313" key="16">
    <source>
        <dbReference type="EMBL" id="CAD7650810.1"/>
    </source>
</evidence>
<dbReference type="OrthoDB" id="6406588at2759"/>
<dbReference type="PRINTS" id="PR00075">
    <property type="entry name" value="FACDDSATRASE"/>
</dbReference>
<evidence type="ECO:0000256" key="2">
    <source>
        <dbReference type="ARBA" id="ARBA00009295"/>
    </source>
</evidence>
<dbReference type="InterPro" id="IPR005804">
    <property type="entry name" value="FA_desaturase_dom"/>
</dbReference>
<keyword evidence="10" id="KW-0443">Lipid metabolism</keyword>
<keyword evidence="5" id="KW-0479">Metal-binding</keyword>
<keyword evidence="6" id="KW-0276">Fatty acid metabolism</keyword>
<feature type="transmembrane region" description="Helical" evidence="14">
    <location>
        <begin position="200"/>
        <end position="220"/>
    </location>
</feature>
<proteinExistence type="inferred from homology"/>
<dbReference type="GO" id="GO:0006636">
    <property type="term" value="P:unsaturated fatty acid biosynthetic process"/>
    <property type="evidence" value="ECO:0007669"/>
    <property type="project" value="TreeGrafter"/>
</dbReference>
<dbReference type="AlphaFoldDB" id="A0A7R9QMY8"/>
<evidence type="ECO:0000256" key="13">
    <source>
        <dbReference type="RuleBase" id="RU000581"/>
    </source>
</evidence>
<gene>
    <name evidence="16" type="ORF">ONB1V03_LOCUS7996</name>
</gene>
<evidence type="ECO:0000256" key="7">
    <source>
        <dbReference type="ARBA" id="ARBA00022989"/>
    </source>
</evidence>
<dbReference type="Pfam" id="PF00487">
    <property type="entry name" value="FA_desaturase"/>
    <property type="match status" value="1"/>
</dbReference>
<evidence type="ECO:0000256" key="12">
    <source>
        <dbReference type="ARBA" id="ARBA00023160"/>
    </source>
</evidence>
<protein>
    <recommendedName>
        <fullName evidence="15">Fatty acid desaturase domain-containing protein</fullName>
    </recommendedName>
</protein>
<evidence type="ECO:0000256" key="9">
    <source>
        <dbReference type="ARBA" id="ARBA00023004"/>
    </source>
</evidence>
<evidence type="ECO:0000256" key="14">
    <source>
        <dbReference type="SAM" id="Phobius"/>
    </source>
</evidence>
<keyword evidence="3 13" id="KW-0444">Lipid biosynthesis</keyword>
<evidence type="ECO:0000256" key="5">
    <source>
        <dbReference type="ARBA" id="ARBA00022723"/>
    </source>
</evidence>
<keyword evidence="17" id="KW-1185">Reference proteome</keyword>
<reference evidence="16" key="1">
    <citation type="submission" date="2020-11" db="EMBL/GenBank/DDBJ databases">
        <authorList>
            <person name="Tran Van P."/>
        </authorList>
    </citation>
    <scope>NUCLEOTIDE SEQUENCE</scope>
</reference>
<dbReference type="GO" id="GO:0004768">
    <property type="term" value="F:stearoyl-CoA 9-desaturase activity"/>
    <property type="evidence" value="ECO:0007669"/>
    <property type="project" value="TreeGrafter"/>
</dbReference>
<comment type="domain">
    <text evidence="13">The histidine box domains are involved in binding the catalytic metal ions.</text>
</comment>
<evidence type="ECO:0000256" key="6">
    <source>
        <dbReference type="ARBA" id="ARBA00022832"/>
    </source>
</evidence>
<feature type="domain" description="Fatty acid desaturase" evidence="15">
    <location>
        <begin position="86"/>
        <end position="287"/>
    </location>
</feature>
<comment type="similarity">
    <text evidence="2 13">Belongs to the fatty acid desaturase type 1 family.</text>
</comment>
<keyword evidence="4 13" id="KW-0812">Transmembrane</keyword>
<dbReference type="EMBL" id="CAJPVJ010004343">
    <property type="protein sequence ID" value="CAG2168508.1"/>
    <property type="molecule type" value="Genomic_DNA"/>
</dbReference>
<evidence type="ECO:0000259" key="15">
    <source>
        <dbReference type="Pfam" id="PF00487"/>
    </source>
</evidence>
<dbReference type="GO" id="GO:0005789">
    <property type="term" value="C:endoplasmic reticulum membrane"/>
    <property type="evidence" value="ECO:0007669"/>
    <property type="project" value="TreeGrafter"/>
</dbReference>
<keyword evidence="12 13" id="KW-0275">Fatty acid biosynthesis</keyword>
<name>A0A7R9QMY8_9ACAR</name>
<feature type="transmembrane region" description="Helical" evidence="14">
    <location>
        <begin position="85"/>
        <end position="106"/>
    </location>
</feature>
<dbReference type="EMBL" id="OC919168">
    <property type="protein sequence ID" value="CAD7650810.1"/>
    <property type="molecule type" value="Genomic_DNA"/>
</dbReference>